<protein>
    <submittedName>
        <fullName evidence="2">Cyclic nucleotide-binding domain protein</fullName>
    </submittedName>
</protein>
<feature type="domain" description="Cyclic nucleotide-binding" evidence="1">
    <location>
        <begin position="1"/>
        <end position="76"/>
    </location>
</feature>
<dbReference type="PROSITE" id="PS50042">
    <property type="entry name" value="CNMP_BINDING_3"/>
    <property type="match status" value="1"/>
</dbReference>
<dbReference type="EMBL" id="CYRX01000017">
    <property type="protein sequence ID" value="CUH59989.1"/>
    <property type="molecule type" value="Genomic_DNA"/>
</dbReference>
<dbReference type="Gene3D" id="2.60.120.10">
    <property type="entry name" value="Jelly Rolls"/>
    <property type="match status" value="1"/>
</dbReference>
<evidence type="ECO:0000313" key="2">
    <source>
        <dbReference type="EMBL" id="CUH59989.1"/>
    </source>
</evidence>
<dbReference type="InterPro" id="IPR000595">
    <property type="entry name" value="cNMP-bd_dom"/>
</dbReference>
<dbReference type="Pfam" id="PF00027">
    <property type="entry name" value="cNMP_binding"/>
    <property type="match status" value="1"/>
</dbReference>
<dbReference type="InterPro" id="IPR018490">
    <property type="entry name" value="cNMP-bd_dom_sf"/>
</dbReference>
<evidence type="ECO:0000259" key="1">
    <source>
        <dbReference type="PROSITE" id="PS50042"/>
    </source>
</evidence>
<dbReference type="Proteomes" id="UP000051298">
    <property type="component" value="Unassembled WGS sequence"/>
</dbReference>
<gene>
    <name evidence="2" type="ORF">THS5294_01278</name>
</gene>
<name>A0A0P1FLF6_9RHOB</name>
<dbReference type="AlphaFoldDB" id="A0A0P1FLF6"/>
<sequence>MIEIMSDHWLTSFEGASVRTLEAGESLFRRNDKVEMAFLVRGGQVLLRRALKDGGLLALHTAKAGDLVAEASLFADHYHCDAVTDRSTKVSGIPKAKILENFGNGSSGKHLSVRALERTTKELQALRTRIEIMRLRKVTDRLDAYLELNGPPEEGGWVHVADWIGVTPAALYRELAKRRRDDQA</sequence>
<organism evidence="2 3">
    <name type="scientific">Thalassobacter stenotrophicus</name>
    <dbReference type="NCBI Taxonomy" id="266809"/>
    <lineage>
        <taxon>Bacteria</taxon>
        <taxon>Pseudomonadati</taxon>
        <taxon>Pseudomonadota</taxon>
        <taxon>Alphaproteobacteria</taxon>
        <taxon>Rhodobacterales</taxon>
        <taxon>Roseobacteraceae</taxon>
        <taxon>Thalassobacter</taxon>
    </lineage>
</organism>
<accession>A0A0P1FLF6</accession>
<dbReference type="RefSeq" id="WP_038006121.1">
    <property type="nucleotide sequence ID" value="NZ_CYRX01000017.1"/>
</dbReference>
<proteinExistence type="predicted"/>
<dbReference type="InterPro" id="IPR014710">
    <property type="entry name" value="RmlC-like_jellyroll"/>
</dbReference>
<dbReference type="SUPFAM" id="SSF51206">
    <property type="entry name" value="cAMP-binding domain-like"/>
    <property type="match status" value="1"/>
</dbReference>
<dbReference type="CDD" id="cd00038">
    <property type="entry name" value="CAP_ED"/>
    <property type="match status" value="1"/>
</dbReference>
<reference evidence="2 3" key="1">
    <citation type="submission" date="2015-09" db="EMBL/GenBank/DDBJ databases">
        <authorList>
            <consortium name="Swine Surveillance"/>
        </authorList>
    </citation>
    <scope>NUCLEOTIDE SEQUENCE [LARGE SCALE GENOMIC DNA]</scope>
    <source>
        <strain evidence="2 3">CECT 5294</strain>
    </source>
</reference>
<evidence type="ECO:0000313" key="3">
    <source>
        <dbReference type="Proteomes" id="UP000051298"/>
    </source>
</evidence>